<gene>
    <name evidence="3" type="ORF">QP116_08795</name>
</gene>
<evidence type="ECO:0000256" key="2">
    <source>
        <dbReference type="SAM" id="SignalP"/>
    </source>
</evidence>
<evidence type="ECO:0008006" key="5">
    <source>
        <dbReference type="Google" id="ProtNLM"/>
    </source>
</evidence>
<protein>
    <recommendedName>
        <fullName evidence="5">Endonuclease/exonuclease/phosphatase domain-containing protein</fullName>
    </recommendedName>
</protein>
<organism evidence="3 4">
    <name type="scientific">Pseudoglutamicibacter cumminsii</name>
    <dbReference type="NCBI Taxonomy" id="156979"/>
    <lineage>
        <taxon>Bacteria</taxon>
        <taxon>Bacillati</taxon>
        <taxon>Actinomycetota</taxon>
        <taxon>Actinomycetes</taxon>
        <taxon>Micrococcales</taxon>
        <taxon>Micrococcaceae</taxon>
        <taxon>Pseudoglutamicibacter</taxon>
    </lineage>
</organism>
<dbReference type="AlphaFoldDB" id="A0AAP4C8B0"/>
<feature type="signal peptide" evidence="2">
    <location>
        <begin position="1"/>
        <end position="25"/>
    </location>
</feature>
<feature type="region of interest" description="Disordered" evidence="1">
    <location>
        <begin position="38"/>
        <end position="57"/>
    </location>
</feature>
<sequence length="432" mass="45978">MRRFYAAAGAALFSLTLGVAPQASAATLTHQPSVLTVDSTASQQHSKKDHRSEKESLRVATVNAGLSEDEGGALAERLEGGQDEAAQMLARNIQKTRPDVLLITDIDTDTHVADIFKDQYLAEAQTDGEAGTKDLSPLDYRYVYAASTNAGVQSGADLNGNGSTGDPGDAFGVGHFEGQRSMILYSRYPIKQDEVRTFNNLIWSELPGNSLDTEKYSKLVRSVLPLNSTSLWDVPLDVDGETVHVVATGLTSDQGEGADPVRRLDQLRFLNMYLSDSDELRDLTDDAGAYGGLEQEANAVVLGALGPDVESLDENAEQKRQDAADELETFLDSDELDVAKPSSAGAQCKDDASLQIRTILDFVCATQYATRIGGGTSRSDYVAAANGSTISESGIEAALSRAVAEKSSAGTSSAASAGARRIVWADVTLKRD</sequence>
<keyword evidence="2" id="KW-0732">Signal</keyword>
<accession>A0AAP4C8B0</accession>
<evidence type="ECO:0000256" key="1">
    <source>
        <dbReference type="SAM" id="MobiDB-lite"/>
    </source>
</evidence>
<proteinExistence type="predicted"/>
<dbReference type="RefSeq" id="WP_285333501.1">
    <property type="nucleotide sequence ID" value="NZ_JASODW010000013.1"/>
</dbReference>
<evidence type="ECO:0000313" key="3">
    <source>
        <dbReference type="EMBL" id="MDK6275825.1"/>
    </source>
</evidence>
<dbReference type="SUPFAM" id="SSF56219">
    <property type="entry name" value="DNase I-like"/>
    <property type="match status" value="1"/>
</dbReference>
<dbReference type="InterPro" id="IPR036691">
    <property type="entry name" value="Endo/exonu/phosph_ase_sf"/>
</dbReference>
<name>A0AAP4C8B0_9MICC</name>
<dbReference type="Proteomes" id="UP001240483">
    <property type="component" value="Unassembled WGS sequence"/>
</dbReference>
<evidence type="ECO:0000313" key="4">
    <source>
        <dbReference type="Proteomes" id="UP001240483"/>
    </source>
</evidence>
<feature type="chain" id="PRO_5042849701" description="Endonuclease/exonuclease/phosphatase domain-containing protein" evidence="2">
    <location>
        <begin position="26"/>
        <end position="432"/>
    </location>
</feature>
<dbReference type="Gene3D" id="3.60.10.10">
    <property type="entry name" value="Endonuclease/exonuclease/phosphatase"/>
    <property type="match status" value="1"/>
</dbReference>
<reference evidence="3" key="1">
    <citation type="submission" date="2023-05" db="EMBL/GenBank/DDBJ databases">
        <title>Cataloging the Phylogenetic Diversity of Human Bladder Bacteria.</title>
        <authorList>
            <person name="Du J."/>
        </authorList>
    </citation>
    <scope>NUCLEOTIDE SEQUENCE</scope>
    <source>
        <strain evidence="3">UMB9978</strain>
    </source>
</reference>
<dbReference type="EMBL" id="JASODW010000013">
    <property type="protein sequence ID" value="MDK6275825.1"/>
    <property type="molecule type" value="Genomic_DNA"/>
</dbReference>
<comment type="caution">
    <text evidence="3">The sequence shown here is derived from an EMBL/GenBank/DDBJ whole genome shotgun (WGS) entry which is preliminary data.</text>
</comment>